<dbReference type="CDD" id="cd06550">
    <property type="entry name" value="TM_ABC_iron-siderophores_like"/>
    <property type="match status" value="1"/>
</dbReference>
<dbReference type="PANTHER" id="PTHR30472">
    <property type="entry name" value="FERRIC ENTEROBACTIN TRANSPORT SYSTEM PERMEASE PROTEIN"/>
    <property type="match status" value="1"/>
</dbReference>
<comment type="similarity">
    <text evidence="2">Belongs to the binding-protein-dependent transport system permease family. FecCD subfamily.</text>
</comment>
<keyword evidence="3" id="KW-0813">Transport</keyword>
<evidence type="ECO:0000256" key="2">
    <source>
        <dbReference type="ARBA" id="ARBA00007935"/>
    </source>
</evidence>
<keyword evidence="5 8" id="KW-0812">Transmembrane</keyword>
<dbReference type="GO" id="GO:0005886">
    <property type="term" value="C:plasma membrane"/>
    <property type="evidence" value="ECO:0007669"/>
    <property type="project" value="UniProtKB-SubCell"/>
</dbReference>
<dbReference type="InterPro" id="IPR000522">
    <property type="entry name" value="ABC_transptr_permease_BtuC"/>
</dbReference>
<accession>A0A348HFR3</accession>
<dbReference type="GO" id="GO:0022857">
    <property type="term" value="F:transmembrane transporter activity"/>
    <property type="evidence" value="ECO:0007669"/>
    <property type="project" value="InterPro"/>
</dbReference>
<evidence type="ECO:0000256" key="7">
    <source>
        <dbReference type="ARBA" id="ARBA00023136"/>
    </source>
</evidence>
<evidence type="ECO:0000256" key="3">
    <source>
        <dbReference type="ARBA" id="ARBA00022448"/>
    </source>
</evidence>
<dbReference type="PROSITE" id="PS51257">
    <property type="entry name" value="PROKAR_LIPOPROTEIN"/>
    <property type="match status" value="1"/>
</dbReference>
<keyword evidence="10" id="KW-1185">Reference proteome</keyword>
<feature type="transmembrane region" description="Helical" evidence="8">
    <location>
        <begin position="143"/>
        <end position="167"/>
    </location>
</feature>
<reference evidence="9 10" key="1">
    <citation type="submission" date="2018-09" db="EMBL/GenBank/DDBJ databases">
        <title>Zymobacter palmae IAM14233 (=T109) whole genome analysis.</title>
        <authorList>
            <person name="Yanase H."/>
        </authorList>
    </citation>
    <scope>NUCLEOTIDE SEQUENCE [LARGE SCALE GENOMIC DNA]</scope>
    <source>
        <strain evidence="9 10">IAM14233</strain>
    </source>
</reference>
<dbReference type="SUPFAM" id="SSF81345">
    <property type="entry name" value="ABC transporter involved in vitamin B12 uptake, BtuC"/>
    <property type="match status" value="1"/>
</dbReference>
<feature type="transmembrane region" description="Helical" evidence="8">
    <location>
        <begin position="274"/>
        <end position="292"/>
    </location>
</feature>
<evidence type="ECO:0000313" key="9">
    <source>
        <dbReference type="EMBL" id="BBG30465.1"/>
    </source>
</evidence>
<evidence type="ECO:0000256" key="6">
    <source>
        <dbReference type="ARBA" id="ARBA00022989"/>
    </source>
</evidence>
<name>A0A348HFR3_9GAMM</name>
<keyword evidence="6 8" id="KW-1133">Transmembrane helix</keyword>
<feature type="transmembrane region" description="Helical" evidence="8">
    <location>
        <begin position="12"/>
        <end position="35"/>
    </location>
</feature>
<keyword evidence="7 8" id="KW-0472">Membrane</keyword>
<comment type="subcellular location">
    <subcellularLocation>
        <location evidence="1">Cell membrane</location>
        <topology evidence="1">Multi-pass membrane protein</topology>
    </subcellularLocation>
</comment>
<feature type="transmembrane region" description="Helical" evidence="8">
    <location>
        <begin position="83"/>
        <end position="102"/>
    </location>
</feature>
<dbReference type="Proteomes" id="UP000267342">
    <property type="component" value="Chromosome"/>
</dbReference>
<evidence type="ECO:0000256" key="1">
    <source>
        <dbReference type="ARBA" id="ARBA00004651"/>
    </source>
</evidence>
<evidence type="ECO:0000256" key="4">
    <source>
        <dbReference type="ARBA" id="ARBA00022475"/>
    </source>
</evidence>
<dbReference type="STRING" id="1123510.GCA_000620025_00901"/>
<gene>
    <name evidence="9" type="ORF">ZBT109_1711</name>
</gene>
<keyword evidence="4" id="KW-1003">Cell membrane</keyword>
<evidence type="ECO:0000313" key="10">
    <source>
        <dbReference type="Proteomes" id="UP000267342"/>
    </source>
</evidence>
<evidence type="ECO:0000256" key="8">
    <source>
        <dbReference type="SAM" id="Phobius"/>
    </source>
</evidence>
<feature type="transmembrane region" description="Helical" evidence="8">
    <location>
        <begin position="187"/>
        <end position="207"/>
    </location>
</feature>
<dbReference type="RefSeq" id="WP_027705990.1">
    <property type="nucleotide sequence ID" value="NZ_AP018933.1"/>
</dbReference>
<organism evidence="9 10">
    <name type="scientific">Zymobacter palmae</name>
    <dbReference type="NCBI Taxonomy" id="33074"/>
    <lineage>
        <taxon>Bacteria</taxon>
        <taxon>Pseudomonadati</taxon>
        <taxon>Pseudomonadota</taxon>
        <taxon>Gammaproteobacteria</taxon>
        <taxon>Oceanospirillales</taxon>
        <taxon>Halomonadaceae</taxon>
        <taxon>Zymobacter group</taxon>
        <taxon>Zymobacter</taxon>
    </lineage>
</organism>
<feature type="transmembrane region" description="Helical" evidence="8">
    <location>
        <begin position="299"/>
        <end position="321"/>
    </location>
</feature>
<dbReference type="EMBL" id="AP018933">
    <property type="protein sequence ID" value="BBG30465.1"/>
    <property type="molecule type" value="Genomic_DNA"/>
</dbReference>
<proteinExistence type="inferred from homology"/>
<dbReference type="InterPro" id="IPR037294">
    <property type="entry name" value="ABC_BtuC-like"/>
</dbReference>
<dbReference type="FunFam" id="1.10.3470.10:FF:000001">
    <property type="entry name" value="Vitamin B12 ABC transporter permease BtuC"/>
    <property type="match status" value="1"/>
</dbReference>
<sequence>MKTSICAQRVMLLLGITLVGAVAIGACSGALGLPLSLDLDNPQWRLWWQLRFPRVLLGLLIGAMLAAGGTAMQGLFRNPLADPTLLGQANGAALAVALWVVVFDNLQLDLPLPMQAIAGFIGALAVSLIIFHRGRHHQGPSAMTMLLLTGMAISILAGAISGLLAFLASDEQLRQLSLWGMGSLAHAPWSAAIVALIIIPLALLALLKSAPGLDLMQLGEHTAYTAGLDTAHLKRRVILATSLGVGLSVALAGIIGFLGLVIPHALRLLLGPSHRYLMPASMLAGATLLVMADALARTLILPAELPVGLLISLLGGPYFLWQLRPIGRTA</sequence>
<feature type="transmembrane region" description="Helical" evidence="8">
    <location>
        <begin position="55"/>
        <end position="76"/>
    </location>
</feature>
<dbReference type="AlphaFoldDB" id="A0A348HFR3"/>
<dbReference type="PANTHER" id="PTHR30472:SF25">
    <property type="entry name" value="ABC TRANSPORTER PERMEASE PROTEIN MJ0876-RELATED"/>
    <property type="match status" value="1"/>
</dbReference>
<feature type="transmembrane region" description="Helical" evidence="8">
    <location>
        <begin position="114"/>
        <end position="131"/>
    </location>
</feature>
<dbReference type="KEGG" id="zpl:ZBT109_1711"/>
<feature type="transmembrane region" description="Helical" evidence="8">
    <location>
        <begin position="237"/>
        <end position="262"/>
    </location>
</feature>
<dbReference type="Pfam" id="PF01032">
    <property type="entry name" value="FecCD"/>
    <property type="match status" value="1"/>
</dbReference>
<dbReference type="OrthoDB" id="9055647at2"/>
<dbReference type="Gene3D" id="1.10.3470.10">
    <property type="entry name" value="ABC transporter involved in vitamin B12 uptake, BtuC"/>
    <property type="match status" value="1"/>
</dbReference>
<evidence type="ECO:0000256" key="5">
    <source>
        <dbReference type="ARBA" id="ARBA00022692"/>
    </source>
</evidence>
<dbReference type="GO" id="GO:0033214">
    <property type="term" value="P:siderophore-iron import into cell"/>
    <property type="evidence" value="ECO:0007669"/>
    <property type="project" value="TreeGrafter"/>
</dbReference>
<protein>
    <submittedName>
        <fullName evidence="9">ABC-type Fe3+-siderophore transport system</fullName>
    </submittedName>
</protein>